<evidence type="ECO:0000256" key="9">
    <source>
        <dbReference type="ARBA" id="ARBA00039733"/>
    </source>
</evidence>
<evidence type="ECO:0000256" key="11">
    <source>
        <dbReference type="RuleBase" id="RU004349"/>
    </source>
</evidence>
<keyword evidence="13" id="KW-1185">Reference proteome</keyword>
<feature type="transmembrane region" description="Helical" evidence="10">
    <location>
        <begin position="21"/>
        <end position="39"/>
    </location>
</feature>
<comment type="function">
    <text evidence="10">The central subunit of the protein translocation channel SecYEG. Consists of two halves formed by TMs 1-5 and 6-10. These two domains form a lateral gate at the front which open onto the bilayer between TMs 2 and 7, and are clamped together by SecE at the back. The channel is closed by both a pore ring composed of hydrophobic SecY resides and a short helix (helix 2A) on the extracellular side of the membrane which forms a plug. The plug probably moves laterally to allow the channel to open. The ring and the pore may move independently.</text>
</comment>
<evidence type="ECO:0000256" key="7">
    <source>
        <dbReference type="ARBA" id="ARBA00023010"/>
    </source>
</evidence>
<dbReference type="InterPro" id="IPR023201">
    <property type="entry name" value="SecY_dom_sf"/>
</dbReference>
<keyword evidence="3 10" id="KW-0813">Transport</keyword>
<evidence type="ECO:0000256" key="3">
    <source>
        <dbReference type="ARBA" id="ARBA00022448"/>
    </source>
</evidence>
<feature type="transmembrane region" description="Helical" evidence="10">
    <location>
        <begin position="179"/>
        <end position="200"/>
    </location>
</feature>
<dbReference type="GO" id="GO:0043952">
    <property type="term" value="P:protein transport by the Sec complex"/>
    <property type="evidence" value="ECO:0007669"/>
    <property type="project" value="UniProtKB-UniRule"/>
</dbReference>
<dbReference type="InterPro" id="IPR002208">
    <property type="entry name" value="SecY/SEC61-alpha"/>
</dbReference>
<dbReference type="Pfam" id="PF00344">
    <property type="entry name" value="SecY"/>
    <property type="match status" value="1"/>
</dbReference>
<dbReference type="GO" id="GO:0005886">
    <property type="term" value="C:plasma membrane"/>
    <property type="evidence" value="ECO:0007669"/>
    <property type="project" value="UniProtKB-SubCell"/>
</dbReference>
<evidence type="ECO:0000256" key="6">
    <source>
        <dbReference type="ARBA" id="ARBA00022989"/>
    </source>
</evidence>
<protein>
    <recommendedName>
        <fullName evidence="9 10">Protein translocase subunit SecY</fullName>
    </recommendedName>
</protein>
<feature type="transmembrane region" description="Helical" evidence="10">
    <location>
        <begin position="77"/>
        <end position="97"/>
    </location>
</feature>
<evidence type="ECO:0000256" key="5">
    <source>
        <dbReference type="ARBA" id="ARBA00022927"/>
    </source>
</evidence>
<comment type="caution">
    <text evidence="12">The sequence shown here is derived from an EMBL/GenBank/DDBJ whole genome shotgun (WGS) entry which is preliminary data.</text>
</comment>
<dbReference type="PRINTS" id="PR00303">
    <property type="entry name" value="SECYTRNLCASE"/>
</dbReference>
<dbReference type="HAMAP" id="MF_01465">
    <property type="entry name" value="SecY"/>
    <property type="match status" value="1"/>
</dbReference>
<dbReference type="SUPFAM" id="SSF103491">
    <property type="entry name" value="Preprotein translocase SecY subunit"/>
    <property type="match status" value="1"/>
</dbReference>
<dbReference type="AlphaFoldDB" id="A3HXD6"/>
<keyword evidence="7 10" id="KW-0811">Translocation</keyword>
<evidence type="ECO:0000313" key="12">
    <source>
        <dbReference type="EMBL" id="EAZ81259.1"/>
    </source>
</evidence>
<dbReference type="OrthoDB" id="9809248at2"/>
<keyword evidence="10" id="KW-1003">Cell membrane</keyword>
<dbReference type="GO" id="GO:0065002">
    <property type="term" value="P:intracellular protein transmembrane transport"/>
    <property type="evidence" value="ECO:0007669"/>
    <property type="project" value="UniProtKB-UniRule"/>
</dbReference>
<comment type="subcellular location">
    <subcellularLocation>
        <location evidence="10">Cell membrane</location>
        <topology evidence="10">Multi-pass membrane protein</topology>
    </subcellularLocation>
    <subcellularLocation>
        <location evidence="1">Membrane</location>
        <topology evidence="1">Multi-pass membrane protein</topology>
    </subcellularLocation>
</comment>
<dbReference type="GO" id="GO:0006605">
    <property type="term" value="P:protein targeting"/>
    <property type="evidence" value="ECO:0007669"/>
    <property type="project" value="UniProtKB-UniRule"/>
</dbReference>
<feature type="transmembrane region" description="Helical" evidence="10">
    <location>
        <begin position="261"/>
        <end position="284"/>
    </location>
</feature>
<reference evidence="12 13" key="1">
    <citation type="journal article" date="2011" name="J. Bacteriol.">
        <title>Complete genome sequence of Algoriphagus sp. PR1, bacterial prey of a colony-forming choanoflagellate.</title>
        <authorList>
            <person name="Alegado R.A."/>
            <person name="Ferriera S."/>
            <person name="Nusbaum C."/>
            <person name="Young S.K."/>
            <person name="Zeng Q."/>
            <person name="Imamovic A."/>
            <person name="Fairclough S.R."/>
            <person name="King N."/>
        </authorList>
    </citation>
    <scope>NUCLEOTIDE SEQUENCE [LARGE SCALE GENOMIC DNA]</scope>
    <source>
        <strain evidence="12 13">PR1</strain>
    </source>
</reference>
<keyword evidence="8 10" id="KW-0472">Membrane</keyword>
<keyword evidence="4 10" id="KW-0812">Transmembrane</keyword>
<comment type="similarity">
    <text evidence="2 10 11">Belongs to the SecY/SEC61-alpha family.</text>
</comment>
<keyword evidence="6 10" id="KW-1133">Transmembrane helix</keyword>
<evidence type="ECO:0000256" key="1">
    <source>
        <dbReference type="ARBA" id="ARBA00004141"/>
    </source>
</evidence>
<dbReference type="FunFam" id="1.10.3370.10:FF:000001">
    <property type="entry name" value="Preprotein translocase subunit SecY"/>
    <property type="match status" value="1"/>
</dbReference>
<dbReference type="InterPro" id="IPR030659">
    <property type="entry name" value="SecY_CS"/>
</dbReference>
<comment type="subunit">
    <text evidence="10">Component of the Sec protein translocase complex. Heterotrimer consisting of SecY, SecE and SecG subunits. The heterotrimers can form oligomers, although 1 heterotrimer is thought to be able to translocate proteins. Interacts with the ribosome. Interacts with SecDF, and other proteins may be involved. Interacts with SecA.</text>
</comment>
<dbReference type="HOGENOM" id="CLU_030313_0_1_10"/>
<dbReference type="eggNOG" id="COG0201">
    <property type="taxonomic scope" value="Bacteria"/>
</dbReference>
<evidence type="ECO:0000256" key="10">
    <source>
        <dbReference type="HAMAP-Rule" id="MF_01465"/>
    </source>
</evidence>
<gene>
    <name evidence="10" type="primary">secY</name>
    <name evidence="12" type="ORF">ALPR1_19523</name>
</gene>
<proteinExistence type="inferred from homology"/>
<keyword evidence="5 10" id="KW-0653">Protein transport</keyword>
<dbReference type="NCBIfam" id="TIGR00967">
    <property type="entry name" value="3a0501s007"/>
    <property type="match status" value="1"/>
</dbReference>
<feature type="transmembrane region" description="Helical" evidence="10">
    <location>
        <begin position="368"/>
        <end position="386"/>
    </location>
</feature>
<dbReference type="PROSITE" id="PS00755">
    <property type="entry name" value="SECY_1"/>
    <property type="match status" value="1"/>
</dbReference>
<dbReference type="RefSeq" id="WP_008203002.1">
    <property type="nucleotide sequence ID" value="NZ_CM001023.1"/>
</dbReference>
<dbReference type="InterPro" id="IPR026593">
    <property type="entry name" value="SecY"/>
</dbReference>
<evidence type="ECO:0000256" key="2">
    <source>
        <dbReference type="ARBA" id="ARBA00005751"/>
    </source>
</evidence>
<dbReference type="Gene3D" id="1.10.3370.10">
    <property type="entry name" value="SecY subunit domain"/>
    <property type="match status" value="1"/>
</dbReference>
<feature type="transmembrane region" description="Helical" evidence="10">
    <location>
        <begin position="117"/>
        <end position="136"/>
    </location>
</feature>
<feature type="transmembrane region" description="Helical" evidence="10">
    <location>
        <begin position="304"/>
        <end position="326"/>
    </location>
</feature>
<dbReference type="STRING" id="388413.ALPR1_19523"/>
<accession>A3HXD6</accession>
<evidence type="ECO:0000256" key="8">
    <source>
        <dbReference type="ARBA" id="ARBA00023136"/>
    </source>
</evidence>
<dbReference type="EMBL" id="AAXU02000001">
    <property type="protein sequence ID" value="EAZ81259.1"/>
    <property type="molecule type" value="Genomic_DNA"/>
</dbReference>
<evidence type="ECO:0000313" key="13">
    <source>
        <dbReference type="Proteomes" id="UP000003919"/>
    </source>
</evidence>
<name>A3HXD6_9BACT</name>
<dbReference type="PIRSF" id="PIRSF004557">
    <property type="entry name" value="SecY"/>
    <property type="match status" value="1"/>
</dbReference>
<dbReference type="PANTHER" id="PTHR10906">
    <property type="entry name" value="SECY/SEC61-ALPHA FAMILY MEMBER"/>
    <property type="match status" value="1"/>
</dbReference>
<sequence>MKKFISTVKNIFSIEDLRVRILNTIGFLIIFRLGSYVVLPGVDPSLLGEGAAEGIFGLIDTFLGGAFSNASIFGLGIMPYISASIVLQLLTVGVPYFQKMQKEGESGRKRINQITRVLTILITIAQGIGYVSATILPTGAVMIDTTLFMFSSLVLLSAGTMFCMWLGEKITEKGIGNGISMLIMIGIISRFPGAIIAEGLEKGTSGMLLLIIEAVVLFFVVVGVIALTEATRRIPVQYAKQVVGGKVYGGQRQYIPIKVNASGVMPIIFAQSLMFLPAMIAQIWAQESDIANYIGSTFSDFTSWQYNLLFAVLIIIFTFFYTAITVNPEQIAEDMKRNGGFVPGIKPGAPTSEFIDGIISKITLPGSILLALVAVMPAFAIIAGVGGEFAQFYGGTSLLIMVGVILDTLRQIESYLLMRHYEGMMKSGNMKNNPSNYQVA</sequence>
<feature type="transmembrane region" description="Helical" evidence="10">
    <location>
        <begin position="392"/>
        <end position="409"/>
    </location>
</feature>
<feature type="transmembrane region" description="Helical" evidence="10">
    <location>
        <begin position="148"/>
        <end position="167"/>
    </location>
</feature>
<dbReference type="Proteomes" id="UP000003919">
    <property type="component" value="Unassembled WGS sequence"/>
</dbReference>
<evidence type="ECO:0000256" key="4">
    <source>
        <dbReference type="ARBA" id="ARBA00022692"/>
    </source>
</evidence>
<feature type="transmembrane region" description="Helical" evidence="10">
    <location>
        <begin position="206"/>
        <end position="227"/>
    </location>
</feature>
<organism evidence="12 13">
    <name type="scientific">Algoriphagus machipongonensis</name>
    <dbReference type="NCBI Taxonomy" id="388413"/>
    <lineage>
        <taxon>Bacteria</taxon>
        <taxon>Pseudomonadati</taxon>
        <taxon>Bacteroidota</taxon>
        <taxon>Cytophagia</taxon>
        <taxon>Cytophagales</taxon>
        <taxon>Cyclobacteriaceae</taxon>
        <taxon>Algoriphagus</taxon>
    </lineage>
</organism>